<dbReference type="AlphaFoldDB" id="A0A8H5Z7M1"/>
<evidence type="ECO:0000256" key="1">
    <source>
        <dbReference type="SAM" id="SignalP"/>
    </source>
</evidence>
<proteinExistence type="predicted"/>
<gene>
    <name evidence="2" type="ORF">GGP41_002228</name>
</gene>
<evidence type="ECO:0000313" key="2">
    <source>
        <dbReference type="EMBL" id="KAF5844057.1"/>
    </source>
</evidence>
<evidence type="ECO:0000313" key="3">
    <source>
        <dbReference type="Proteomes" id="UP000624244"/>
    </source>
</evidence>
<accession>A0A8H5Z7M1</accession>
<dbReference type="Proteomes" id="UP000624244">
    <property type="component" value="Unassembled WGS sequence"/>
</dbReference>
<sequence>MNTKLTMKFLTVISALCAGSLALNVLQEDNTIRNIKDTELVPRQFPSCCSNGFAPPCACPGNCGSGCSRGCC</sequence>
<protein>
    <submittedName>
        <fullName evidence="2">Uncharacterized protein</fullName>
    </submittedName>
</protein>
<organism evidence="2 3">
    <name type="scientific">Cochliobolus sativus</name>
    <name type="common">Common root rot and spot blotch fungus</name>
    <name type="synonym">Bipolaris sorokiniana</name>
    <dbReference type="NCBI Taxonomy" id="45130"/>
    <lineage>
        <taxon>Eukaryota</taxon>
        <taxon>Fungi</taxon>
        <taxon>Dikarya</taxon>
        <taxon>Ascomycota</taxon>
        <taxon>Pezizomycotina</taxon>
        <taxon>Dothideomycetes</taxon>
        <taxon>Pleosporomycetidae</taxon>
        <taxon>Pleosporales</taxon>
        <taxon>Pleosporineae</taxon>
        <taxon>Pleosporaceae</taxon>
        <taxon>Bipolaris</taxon>
    </lineage>
</organism>
<keyword evidence="1" id="KW-0732">Signal</keyword>
<feature type="signal peptide" evidence="1">
    <location>
        <begin position="1"/>
        <end position="22"/>
    </location>
</feature>
<reference evidence="2" key="1">
    <citation type="submission" date="2019-11" db="EMBL/GenBank/DDBJ databases">
        <title>Bipolaris sorokiniana Genome sequencing.</title>
        <authorList>
            <person name="Wang H."/>
        </authorList>
    </citation>
    <scope>NUCLEOTIDE SEQUENCE</scope>
</reference>
<feature type="chain" id="PRO_5034196475" evidence="1">
    <location>
        <begin position="23"/>
        <end position="72"/>
    </location>
</feature>
<comment type="caution">
    <text evidence="2">The sequence shown here is derived from an EMBL/GenBank/DDBJ whole genome shotgun (WGS) entry which is preliminary data.</text>
</comment>
<dbReference type="EMBL" id="WNKQ01000032">
    <property type="protein sequence ID" value="KAF5844057.1"/>
    <property type="molecule type" value="Genomic_DNA"/>
</dbReference>
<name>A0A8H5Z7M1_COCSA</name>